<evidence type="ECO:0000256" key="2">
    <source>
        <dbReference type="ARBA" id="ARBA00022448"/>
    </source>
</evidence>
<dbReference type="RefSeq" id="WP_072832739.1">
    <property type="nucleotide sequence ID" value="NZ_FQXP01000014.1"/>
</dbReference>
<sequence length="259" mass="28950">MGFLNNIFTQLFQFILNGVGSLVGGDPNISYGLTIIVVTALLKIILLPLNIGQMRSMNRMNKIQPELKKLQDRYKNDPNKLNFEMKKLYTDNKINPFAGCLPLLIQFPILIALYNVFATLPGIEGVRFLWINDLSKPDALYILPILAVVSTYLSSIIMQSKDSPQAQQMKMMNIMMAGMIGFMSIKLSSALAIYWVANSILQVVQVLGINKYEKMQAAKEPVANTEVGVPKSKQGGKPKSTENNANDYIKKDNSNKKKK</sequence>
<reference evidence="13 14" key="1">
    <citation type="submission" date="2016-11" db="EMBL/GenBank/DDBJ databases">
        <authorList>
            <person name="Jaros S."/>
            <person name="Januszkiewicz K."/>
            <person name="Wedrychowicz H."/>
        </authorList>
    </citation>
    <scope>NUCLEOTIDE SEQUENCE [LARGE SCALE GENOMIC DNA]</scope>
    <source>
        <strain evidence="13 14">DSM 3089</strain>
    </source>
</reference>
<dbReference type="InterPro" id="IPR047196">
    <property type="entry name" value="YidC_ALB_C"/>
</dbReference>
<dbReference type="GO" id="GO:0015031">
    <property type="term" value="P:protein transport"/>
    <property type="evidence" value="ECO:0007669"/>
    <property type="project" value="UniProtKB-KW"/>
</dbReference>
<dbReference type="PRINTS" id="PR00701">
    <property type="entry name" value="60KDINNERMP"/>
</dbReference>
<evidence type="ECO:0000256" key="7">
    <source>
        <dbReference type="ARBA" id="ARBA00023136"/>
    </source>
</evidence>
<dbReference type="Pfam" id="PF02096">
    <property type="entry name" value="60KD_IMP"/>
    <property type="match status" value="1"/>
</dbReference>
<feature type="compositionally biased region" description="Basic and acidic residues" evidence="10">
    <location>
        <begin position="248"/>
        <end position="259"/>
    </location>
</feature>
<gene>
    <name evidence="13" type="ORF">SAMN02745196_02929</name>
</gene>
<evidence type="ECO:0000256" key="8">
    <source>
        <dbReference type="ARBA" id="ARBA00023186"/>
    </source>
</evidence>
<feature type="domain" description="Membrane insertase YidC/Oxa/ALB C-terminal" evidence="12">
    <location>
        <begin position="31"/>
        <end position="211"/>
    </location>
</feature>
<dbReference type="GO" id="GO:0051205">
    <property type="term" value="P:protein insertion into membrane"/>
    <property type="evidence" value="ECO:0007669"/>
    <property type="project" value="TreeGrafter"/>
</dbReference>
<dbReference type="Proteomes" id="UP000184526">
    <property type="component" value="Unassembled WGS sequence"/>
</dbReference>
<evidence type="ECO:0000256" key="4">
    <source>
        <dbReference type="ARBA" id="ARBA00022692"/>
    </source>
</evidence>
<dbReference type="EMBL" id="FQXP01000014">
    <property type="protein sequence ID" value="SHI11139.1"/>
    <property type="molecule type" value="Genomic_DNA"/>
</dbReference>
<feature type="transmembrane region" description="Helical" evidence="11">
    <location>
        <begin position="139"/>
        <end position="158"/>
    </location>
</feature>
<dbReference type="PANTHER" id="PTHR12428">
    <property type="entry name" value="OXA1"/>
    <property type="match status" value="1"/>
</dbReference>
<dbReference type="NCBIfam" id="TIGR03592">
    <property type="entry name" value="yidC_oxa1_cterm"/>
    <property type="match status" value="1"/>
</dbReference>
<keyword evidence="2" id="KW-0813">Transport</keyword>
<evidence type="ECO:0000256" key="11">
    <source>
        <dbReference type="SAM" id="Phobius"/>
    </source>
</evidence>
<dbReference type="GO" id="GO:0032977">
    <property type="term" value="F:membrane insertase activity"/>
    <property type="evidence" value="ECO:0007669"/>
    <property type="project" value="InterPro"/>
</dbReference>
<evidence type="ECO:0000313" key="13">
    <source>
        <dbReference type="EMBL" id="SHI11139.1"/>
    </source>
</evidence>
<keyword evidence="3" id="KW-1003">Cell membrane</keyword>
<evidence type="ECO:0000256" key="3">
    <source>
        <dbReference type="ARBA" id="ARBA00022475"/>
    </source>
</evidence>
<feature type="region of interest" description="Disordered" evidence="10">
    <location>
        <begin position="219"/>
        <end position="259"/>
    </location>
</feature>
<evidence type="ECO:0000313" key="14">
    <source>
        <dbReference type="Proteomes" id="UP000184526"/>
    </source>
</evidence>
<evidence type="ECO:0000256" key="1">
    <source>
        <dbReference type="ARBA" id="ARBA00004651"/>
    </source>
</evidence>
<keyword evidence="7 11" id="KW-0472">Membrane</keyword>
<feature type="transmembrane region" description="Helical" evidence="11">
    <location>
        <begin position="94"/>
        <end position="119"/>
    </location>
</feature>
<keyword evidence="4 9" id="KW-0812">Transmembrane</keyword>
<evidence type="ECO:0000256" key="9">
    <source>
        <dbReference type="RuleBase" id="RU003945"/>
    </source>
</evidence>
<evidence type="ECO:0000256" key="5">
    <source>
        <dbReference type="ARBA" id="ARBA00022927"/>
    </source>
</evidence>
<dbReference type="OrthoDB" id="9780552at2"/>
<accession>A0A1M5YGV3</accession>
<organism evidence="13 14">
    <name type="scientific">Clostridium collagenovorans DSM 3089</name>
    <dbReference type="NCBI Taxonomy" id="1121306"/>
    <lineage>
        <taxon>Bacteria</taxon>
        <taxon>Bacillati</taxon>
        <taxon>Bacillota</taxon>
        <taxon>Clostridia</taxon>
        <taxon>Eubacteriales</taxon>
        <taxon>Clostridiaceae</taxon>
        <taxon>Clostridium</taxon>
    </lineage>
</organism>
<evidence type="ECO:0000259" key="12">
    <source>
        <dbReference type="Pfam" id="PF02096"/>
    </source>
</evidence>
<keyword evidence="8" id="KW-0143">Chaperone</keyword>
<dbReference type="PANTHER" id="PTHR12428:SF65">
    <property type="entry name" value="CYTOCHROME C OXIDASE ASSEMBLY PROTEIN COX18, MITOCHONDRIAL"/>
    <property type="match status" value="1"/>
</dbReference>
<dbReference type="CDD" id="cd20070">
    <property type="entry name" value="5TM_YidC_Alb3"/>
    <property type="match status" value="1"/>
</dbReference>
<dbReference type="InterPro" id="IPR001708">
    <property type="entry name" value="YidC/ALB3/OXA1/COX18"/>
</dbReference>
<protein>
    <submittedName>
        <fullName evidence="13">YidC/Oxa1 family membrane protein insertase</fullName>
    </submittedName>
</protein>
<name>A0A1M5YGV3_9CLOT</name>
<keyword evidence="6 11" id="KW-1133">Transmembrane helix</keyword>
<proteinExistence type="inferred from homology"/>
<feature type="transmembrane region" description="Helical" evidence="11">
    <location>
        <begin position="29"/>
        <end position="52"/>
    </location>
</feature>
<dbReference type="STRING" id="1121306.SAMN02745196_02929"/>
<comment type="subcellular location">
    <subcellularLocation>
        <location evidence="1">Cell membrane</location>
        <topology evidence="1">Multi-pass membrane protein</topology>
    </subcellularLocation>
    <subcellularLocation>
        <location evidence="9">Membrane</location>
        <topology evidence="9">Multi-pass membrane protein</topology>
    </subcellularLocation>
</comment>
<comment type="similarity">
    <text evidence="9">Belongs to the OXA1/ALB3/YidC family.</text>
</comment>
<evidence type="ECO:0000256" key="10">
    <source>
        <dbReference type="SAM" id="MobiDB-lite"/>
    </source>
</evidence>
<evidence type="ECO:0000256" key="6">
    <source>
        <dbReference type="ARBA" id="ARBA00022989"/>
    </source>
</evidence>
<dbReference type="GO" id="GO:0005886">
    <property type="term" value="C:plasma membrane"/>
    <property type="evidence" value="ECO:0007669"/>
    <property type="project" value="UniProtKB-SubCell"/>
</dbReference>
<dbReference type="AlphaFoldDB" id="A0A1M5YGV3"/>
<feature type="transmembrane region" description="Helical" evidence="11">
    <location>
        <begin position="179"/>
        <end position="197"/>
    </location>
</feature>
<dbReference type="InterPro" id="IPR028055">
    <property type="entry name" value="YidC/Oxa/ALB_C"/>
</dbReference>
<keyword evidence="14" id="KW-1185">Reference proteome</keyword>
<keyword evidence="5" id="KW-0653">Protein transport</keyword>